<dbReference type="PANTHER" id="PTHR43399">
    <property type="entry name" value="SUBTILISIN-RELATED"/>
    <property type="match status" value="1"/>
</dbReference>
<keyword evidence="3" id="KW-0378">Hydrolase</keyword>
<evidence type="ECO:0000256" key="4">
    <source>
        <dbReference type="ARBA" id="ARBA00022825"/>
    </source>
</evidence>
<proteinExistence type="inferred from homology"/>
<dbReference type="SUPFAM" id="SSF52743">
    <property type="entry name" value="Subtilisin-like"/>
    <property type="match status" value="1"/>
</dbReference>
<dbReference type="EMBL" id="MU864404">
    <property type="protein sequence ID" value="KAK4187342.1"/>
    <property type="molecule type" value="Genomic_DNA"/>
</dbReference>
<organism evidence="7 8">
    <name type="scientific">Podospora australis</name>
    <dbReference type="NCBI Taxonomy" id="1536484"/>
    <lineage>
        <taxon>Eukaryota</taxon>
        <taxon>Fungi</taxon>
        <taxon>Dikarya</taxon>
        <taxon>Ascomycota</taxon>
        <taxon>Pezizomycotina</taxon>
        <taxon>Sordariomycetes</taxon>
        <taxon>Sordariomycetidae</taxon>
        <taxon>Sordariales</taxon>
        <taxon>Podosporaceae</taxon>
        <taxon>Podospora</taxon>
    </lineage>
</organism>
<evidence type="ECO:0000259" key="6">
    <source>
        <dbReference type="Pfam" id="PF00082"/>
    </source>
</evidence>
<dbReference type="InterPro" id="IPR022398">
    <property type="entry name" value="Peptidase_S8_His-AS"/>
</dbReference>
<comment type="caution">
    <text evidence="7">The sequence shown here is derived from an EMBL/GenBank/DDBJ whole genome shotgun (WGS) entry which is preliminary data.</text>
</comment>
<gene>
    <name evidence="7" type="ORF">QBC35DRAFT_552156</name>
</gene>
<dbReference type="InterPro" id="IPR051048">
    <property type="entry name" value="Peptidase_S8/S53_subtilisin"/>
</dbReference>
<keyword evidence="8" id="KW-1185">Reference proteome</keyword>
<evidence type="ECO:0000313" key="8">
    <source>
        <dbReference type="Proteomes" id="UP001302126"/>
    </source>
</evidence>
<dbReference type="PRINTS" id="PR00723">
    <property type="entry name" value="SUBTILISIN"/>
</dbReference>
<dbReference type="InterPro" id="IPR000209">
    <property type="entry name" value="Peptidase_S8/S53_dom"/>
</dbReference>
<evidence type="ECO:0000313" key="7">
    <source>
        <dbReference type="EMBL" id="KAK4187342.1"/>
    </source>
</evidence>
<evidence type="ECO:0000256" key="3">
    <source>
        <dbReference type="ARBA" id="ARBA00022801"/>
    </source>
</evidence>
<dbReference type="PANTHER" id="PTHR43399:SF4">
    <property type="entry name" value="CELL WALL-ASSOCIATED PROTEASE"/>
    <property type="match status" value="1"/>
</dbReference>
<evidence type="ECO:0000256" key="5">
    <source>
        <dbReference type="SAM" id="MobiDB-lite"/>
    </source>
</evidence>
<dbReference type="AlphaFoldDB" id="A0AAN7AIL9"/>
<feature type="domain" description="Peptidase S8/S53" evidence="6">
    <location>
        <begin position="382"/>
        <end position="448"/>
    </location>
</feature>
<keyword evidence="2" id="KW-0645">Protease</keyword>
<dbReference type="PROSITE" id="PS00138">
    <property type="entry name" value="SUBTILASE_SER"/>
    <property type="match status" value="1"/>
</dbReference>
<accession>A0AAN7AIL9</accession>
<sequence length="580" mass="62664">MADSHPSAVSTVVNGHTVPLFNFDGDRVPRNAEHTDWVIIQFDRFVDYASKQQLQQERNLEVYDNLGNNAYLCKYTPAHLGPVLEHPAVTHLSLYADHVVPMSSIEGLPLEIHATTPQSYSILSHPSGETKKPYILELHPSPKETPAQVLERVRNSFGAEHINDENIGNTIRVNIAPAALQQVAAIDSIRSIASIHPRVPYAVRPTGHYTMLRNLDTGFDKGVADDVHPAFAGRVLAVTVSKGVDHSADWDGHGTHVAGSILGDFRHPSGSDMFSVCGTAPEARLISIAIFPTGFGPTTFALLTQDLPYGPDDALAVDEVMHPNSDACLVFAAGNDGCYRNQNDKQQQIGDYSAAKNCITVERSCRRACRKLCKTTVILNLKDTLFMDGTSQATPAVTGFVAVLRGAYRKHHGRSGAKPSGALLKGLMIHGAVDLVGTNFTVIARKYRDNKAPQTSKTYTMTKAPNPFQGYGRVDINNSLIPVTVASPTGDVRGRGSIDSTRPSGFQQKAHPLSSSGTTQTFVVTLAYTDPPGCGLAEFDCAVCGSIGRVQTHPVAPNRSRGQADRLDTVECVQNRRAEA</sequence>
<dbReference type="GO" id="GO:0006508">
    <property type="term" value="P:proteolysis"/>
    <property type="evidence" value="ECO:0007669"/>
    <property type="project" value="UniProtKB-KW"/>
</dbReference>
<dbReference type="Gene3D" id="3.40.50.200">
    <property type="entry name" value="Peptidase S8/S53 domain"/>
    <property type="match status" value="2"/>
</dbReference>
<keyword evidence="4" id="KW-0720">Serine protease</keyword>
<evidence type="ECO:0000256" key="1">
    <source>
        <dbReference type="ARBA" id="ARBA00011073"/>
    </source>
</evidence>
<feature type="domain" description="Peptidase S8/S53" evidence="6">
    <location>
        <begin position="242"/>
        <end position="293"/>
    </location>
</feature>
<reference evidence="7" key="2">
    <citation type="submission" date="2023-05" db="EMBL/GenBank/DDBJ databases">
        <authorList>
            <consortium name="Lawrence Berkeley National Laboratory"/>
            <person name="Steindorff A."/>
            <person name="Hensen N."/>
            <person name="Bonometti L."/>
            <person name="Westerberg I."/>
            <person name="Brannstrom I.O."/>
            <person name="Guillou S."/>
            <person name="Cros-Aarteil S."/>
            <person name="Calhoun S."/>
            <person name="Haridas S."/>
            <person name="Kuo A."/>
            <person name="Mondo S."/>
            <person name="Pangilinan J."/>
            <person name="Riley R."/>
            <person name="Labutti K."/>
            <person name="Andreopoulos B."/>
            <person name="Lipzen A."/>
            <person name="Chen C."/>
            <person name="Yanf M."/>
            <person name="Daum C."/>
            <person name="Ng V."/>
            <person name="Clum A."/>
            <person name="Ohm R."/>
            <person name="Martin F."/>
            <person name="Silar P."/>
            <person name="Natvig D."/>
            <person name="Lalanne C."/>
            <person name="Gautier V."/>
            <person name="Ament-Velasquez S.L."/>
            <person name="Kruys A."/>
            <person name="Hutchinson M.I."/>
            <person name="Powell A.J."/>
            <person name="Barry K."/>
            <person name="Miller A.N."/>
            <person name="Grigoriev I.V."/>
            <person name="Debuchy R."/>
            <person name="Gladieux P."/>
            <person name="Thoren M.H."/>
            <person name="Johannesson H."/>
        </authorList>
    </citation>
    <scope>NUCLEOTIDE SEQUENCE</scope>
    <source>
        <strain evidence="7">PSN309</strain>
    </source>
</reference>
<dbReference type="InterPro" id="IPR023828">
    <property type="entry name" value="Peptidase_S8_Ser-AS"/>
</dbReference>
<comment type="similarity">
    <text evidence="1">Belongs to the peptidase S8 family.</text>
</comment>
<dbReference type="InterPro" id="IPR015500">
    <property type="entry name" value="Peptidase_S8_subtilisin-rel"/>
</dbReference>
<name>A0AAN7AIL9_9PEZI</name>
<dbReference type="GO" id="GO:0004252">
    <property type="term" value="F:serine-type endopeptidase activity"/>
    <property type="evidence" value="ECO:0007669"/>
    <property type="project" value="InterPro"/>
</dbReference>
<evidence type="ECO:0000256" key="2">
    <source>
        <dbReference type="ARBA" id="ARBA00022670"/>
    </source>
</evidence>
<dbReference type="Pfam" id="PF00082">
    <property type="entry name" value="Peptidase_S8"/>
    <property type="match status" value="2"/>
</dbReference>
<feature type="region of interest" description="Disordered" evidence="5">
    <location>
        <begin position="488"/>
        <end position="514"/>
    </location>
</feature>
<dbReference type="Proteomes" id="UP001302126">
    <property type="component" value="Unassembled WGS sequence"/>
</dbReference>
<protein>
    <submittedName>
        <fullName evidence="7">Peptidase S8/S53 domain-containing protein</fullName>
    </submittedName>
</protein>
<dbReference type="PROSITE" id="PS00137">
    <property type="entry name" value="SUBTILASE_HIS"/>
    <property type="match status" value="1"/>
</dbReference>
<reference evidence="7" key="1">
    <citation type="journal article" date="2023" name="Mol. Phylogenet. Evol.">
        <title>Genome-scale phylogeny and comparative genomics of the fungal order Sordariales.</title>
        <authorList>
            <person name="Hensen N."/>
            <person name="Bonometti L."/>
            <person name="Westerberg I."/>
            <person name="Brannstrom I.O."/>
            <person name="Guillou S."/>
            <person name="Cros-Aarteil S."/>
            <person name="Calhoun S."/>
            <person name="Haridas S."/>
            <person name="Kuo A."/>
            <person name="Mondo S."/>
            <person name="Pangilinan J."/>
            <person name="Riley R."/>
            <person name="LaButti K."/>
            <person name="Andreopoulos B."/>
            <person name="Lipzen A."/>
            <person name="Chen C."/>
            <person name="Yan M."/>
            <person name="Daum C."/>
            <person name="Ng V."/>
            <person name="Clum A."/>
            <person name="Steindorff A."/>
            <person name="Ohm R.A."/>
            <person name="Martin F."/>
            <person name="Silar P."/>
            <person name="Natvig D.O."/>
            <person name="Lalanne C."/>
            <person name="Gautier V."/>
            <person name="Ament-Velasquez S.L."/>
            <person name="Kruys A."/>
            <person name="Hutchinson M.I."/>
            <person name="Powell A.J."/>
            <person name="Barry K."/>
            <person name="Miller A.N."/>
            <person name="Grigoriev I.V."/>
            <person name="Debuchy R."/>
            <person name="Gladieux P."/>
            <person name="Hiltunen Thoren M."/>
            <person name="Johannesson H."/>
        </authorList>
    </citation>
    <scope>NUCLEOTIDE SEQUENCE</scope>
    <source>
        <strain evidence="7">PSN309</strain>
    </source>
</reference>
<dbReference type="InterPro" id="IPR036852">
    <property type="entry name" value="Peptidase_S8/S53_dom_sf"/>
</dbReference>
<feature type="compositionally biased region" description="Polar residues" evidence="5">
    <location>
        <begin position="498"/>
        <end position="514"/>
    </location>
</feature>